<dbReference type="PANTHER" id="PTHR47926:SF347">
    <property type="entry name" value="PENTATRICOPEPTIDE REPEAT-CONTAINING PROTEIN"/>
    <property type="match status" value="1"/>
</dbReference>
<accession>A0AAV1DW51</accession>
<dbReference type="InterPro" id="IPR002885">
    <property type="entry name" value="PPR_rpt"/>
</dbReference>
<reference evidence="2" key="1">
    <citation type="submission" date="2023-03" db="EMBL/GenBank/DDBJ databases">
        <authorList>
            <person name="Julca I."/>
        </authorList>
    </citation>
    <scope>NUCLEOTIDE SEQUENCE</scope>
</reference>
<keyword evidence="1" id="KW-0677">Repeat</keyword>
<name>A0AAV1DW51_OLDCO</name>
<dbReference type="Pfam" id="PF01535">
    <property type="entry name" value="PPR"/>
    <property type="match status" value="3"/>
</dbReference>
<dbReference type="Proteomes" id="UP001161247">
    <property type="component" value="Chromosome 7"/>
</dbReference>
<proteinExistence type="predicted"/>
<dbReference type="AlphaFoldDB" id="A0AAV1DW51"/>
<evidence type="ECO:0000313" key="3">
    <source>
        <dbReference type="Proteomes" id="UP001161247"/>
    </source>
</evidence>
<gene>
    <name evidence="2" type="ORF">OLC1_LOCUS19328</name>
</gene>
<evidence type="ECO:0000256" key="1">
    <source>
        <dbReference type="ARBA" id="ARBA00022737"/>
    </source>
</evidence>
<dbReference type="InterPro" id="IPR046960">
    <property type="entry name" value="PPR_At4g14850-like_plant"/>
</dbReference>
<sequence length="162" mass="18361">MYVKCGDVVKAKDVFDKLKKKDVPCWTSMIVEYPINGQAEEALRLFAALEEENKSCSHKGCFVVPNHVTFIGVLMACSHSGMLQEGKRYFRMMTEVFGIKPRLPHYGCMVDLFCRDVGCYKMHTWYLDLASIARNKLLELDQSLAGDDAVMSNIYAAKGMWA</sequence>
<dbReference type="GO" id="GO:0003723">
    <property type="term" value="F:RNA binding"/>
    <property type="evidence" value="ECO:0007669"/>
    <property type="project" value="InterPro"/>
</dbReference>
<protein>
    <submittedName>
        <fullName evidence="2">OLC1v1012445C1</fullName>
    </submittedName>
</protein>
<evidence type="ECO:0000313" key="2">
    <source>
        <dbReference type="EMBL" id="CAI9112070.1"/>
    </source>
</evidence>
<keyword evidence="3" id="KW-1185">Reference proteome</keyword>
<dbReference type="EMBL" id="OX459124">
    <property type="protein sequence ID" value="CAI9112070.1"/>
    <property type="molecule type" value="Genomic_DNA"/>
</dbReference>
<dbReference type="Gene3D" id="1.25.40.10">
    <property type="entry name" value="Tetratricopeptide repeat domain"/>
    <property type="match status" value="1"/>
</dbReference>
<dbReference type="InterPro" id="IPR011990">
    <property type="entry name" value="TPR-like_helical_dom_sf"/>
</dbReference>
<dbReference type="GO" id="GO:0009451">
    <property type="term" value="P:RNA modification"/>
    <property type="evidence" value="ECO:0007669"/>
    <property type="project" value="InterPro"/>
</dbReference>
<dbReference type="PANTHER" id="PTHR47926">
    <property type="entry name" value="PENTATRICOPEPTIDE REPEAT-CONTAINING PROTEIN"/>
    <property type="match status" value="1"/>
</dbReference>
<organism evidence="2 3">
    <name type="scientific">Oldenlandia corymbosa var. corymbosa</name>
    <dbReference type="NCBI Taxonomy" id="529605"/>
    <lineage>
        <taxon>Eukaryota</taxon>
        <taxon>Viridiplantae</taxon>
        <taxon>Streptophyta</taxon>
        <taxon>Embryophyta</taxon>
        <taxon>Tracheophyta</taxon>
        <taxon>Spermatophyta</taxon>
        <taxon>Magnoliopsida</taxon>
        <taxon>eudicotyledons</taxon>
        <taxon>Gunneridae</taxon>
        <taxon>Pentapetalae</taxon>
        <taxon>asterids</taxon>
        <taxon>lamiids</taxon>
        <taxon>Gentianales</taxon>
        <taxon>Rubiaceae</taxon>
        <taxon>Rubioideae</taxon>
        <taxon>Spermacoceae</taxon>
        <taxon>Hedyotis-Oldenlandia complex</taxon>
        <taxon>Oldenlandia</taxon>
    </lineage>
</organism>